<organism evidence="2 3">
    <name type="scientific">Planomonospora venezuelensis</name>
    <dbReference type="NCBI Taxonomy" id="1999"/>
    <lineage>
        <taxon>Bacteria</taxon>
        <taxon>Bacillati</taxon>
        <taxon>Actinomycetota</taxon>
        <taxon>Actinomycetes</taxon>
        <taxon>Streptosporangiales</taxon>
        <taxon>Streptosporangiaceae</taxon>
        <taxon>Planomonospora</taxon>
    </lineage>
</organism>
<name>A0A841D4D9_PLAVE</name>
<keyword evidence="1" id="KW-1133">Transmembrane helix</keyword>
<proteinExistence type="predicted"/>
<accession>A0A841D4D9</accession>
<feature type="transmembrane region" description="Helical" evidence="1">
    <location>
        <begin position="94"/>
        <end position="113"/>
    </location>
</feature>
<dbReference type="Proteomes" id="UP000562352">
    <property type="component" value="Unassembled WGS sequence"/>
</dbReference>
<evidence type="ECO:0008006" key="4">
    <source>
        <dbReference type="Google" id="ProtNLM"/>
    </source>
</evidence>
<dbReference type="RefSeq" id="WP_184943092.1">
    <property type="nucleotide sequence ID" value="NZ_BAAAWZ010000001.1"/>
</dbReference>
<dbReference type="AlphaFoldDB" id="A0A841D4D9"/>
<keyword evidence="1" id="KW-0472">Membrane</keyword>
<evidence type="ECO:0000313" key="2">
    <source>
        <dbReference type="EMBL" id="MBB5964339.1"/>
    </source>
</evidence>
<gene>
    <name evidence="2" type="ORF">FHS22_003623</name>
</gene>
<evidence type="ECO:0000313" key="3">
    <source>
        <dbReference type="Proteomes" id="UP000562352"/>
    </source>
</evidence>
<dbReference type="EMBL" id="JACHJJ010000011">
    <property type="protein sequence ID" value="MBB5964339.1"/>
    <property type="molecule type" value="Genomic_DNA"/>
</dbReference>
<comment type="caution">
    <text evidence="2">The sequence shown here is derived from an EMBL/GenBank/DDBJ whole genome shotgun (WGS) entry which is preliminary data.</text>
</comment>
<keyword evidence="1" id="KW-0812">Transmembrane</keyword>
<evidence type="ECO:0000256" key="1">
    <source>
        <dbReference type="SAM" id="Phobius"/>
    </source>
</evidence>
<protein>
    <recommendedName>
        <fullName evidence="4">Integral membrane protein</fullName>
    </recommendedName>
</protein>
<reference evidence="2 3" key="1">
    <citation type="submission" date="2020-08" db="EMBL/GenBank/DDBJ databases">
        <title>Genomic Encyclopedia of Type Strains, Phase III (KMG-III): the genomes of soil and plant-associated and newly described type strains.</title>
        <authorList>
            <person name="Whitman W."/>
        </authorList>
    </citation>
    <scope>NUCLEOTIDE SEQUENCE [LARGE SCALE GENOMIC DNA]</scope>
    <source>
        <strain evidence="2 3">CECT 3303</strain>
    </source>
</reference>
<sequence>MTPSPSPGEELRATVEARRELGPEFEDSLVESFLEKVDLEIDRRVDRRVEARARSLAPQVRPSVAAGQRLALSIVSLGLGVPATIGLAASEIQALLPVLLILWVGIVGVNFIFSKGGRQQ</sequence>
<keyword evidence="3" id="KW-1185">Reference proteome</keyword>